<keyword evidence="2" id="KW-1185">Reference proteome</keyword>
<organism evidence="1 2">
    <name type="scientific">Pseudomonas hunanensis</name>
    <dbReference type="NCBI Taxonomy" id="1247546"/>
    <lineage>
        <taxon>Bacteria</taxon>
        <taxon>Pseudomonadati</taxon>
        <taxon>Pseudomonadota</taxon>
        <taxon>Gammaproteobacteria</taxon>
        <taxon>Pseudomonadales</taxon>
        <taxon>Pseudomonadaceae</taxon>
        <taxon>Pseudomonas</taxon>
    </lineage>
</organism>
<gene>
    <name evidence="1" type="ORF">J2W83_001044</name>
</gene>
<proteinExistence type="predicted"/>
<evidence type="ECO:0000313" key="2">
    <source>
        <dbReference type="Proteomes" id="UP001259587"/>
    </source>
</evidence>
<accession>A0ACC6JZ35</accession>
<name>A0ACC6JZ35_9PSED</name>
<dbReference type="EMBL" id="JAVDTH010000004">
    <property type="protein sequence ID" value="MDR6711450.1"/>
    <property type="molecule type" value="Genomic_DNA"/>
</dbReference>
<reference evidence="1" key="1">
    <citation type="submission" date="2023-07" db="EMBL/GenBank/DDBJ databases">
        <title>Sorghum-associated microbial communities from plants grown in Nebraska, USA.</title>
        <authorList>
            <person name="Schachtman D."/>
        </authorList>
    </citation>
    <scope>NUCLEOTIDE SEQUENCE</scope>
    <source>
        <strain evidence="1">BE56</strain>
    </source>
</reference>
<dbReference type="Proteomes" id="UP001259587">
    <property type="component" value="Unassembled WGS sequence"/>
</dbReference>
<evidence type="ECO:0000313" key="1">
    <source>
        <dbReference type="EMBL" id="MDR6711450.1"/>
    </source>
</evidence>
<comment type="caution">
    <text evidence="1">The sequence shown here is derived from an EMBL/GenBank/DDBJ whole genome shotgun (WGS) entry which is preliminary data.</text>
</comment>
<sequence length="435" mass="46653">MKTKTLLSAFCSLALVGLAGALYINNDTSADDIADNRITAAQASPADPAAIARGAYVSIQGDCVACHSVPSGKPFAGGYGLKTPFGVIYSTNITPDVKTGIGNWTERDFFRAVRHGKHKNGQFLYPAMPYNAYVRMSDNDLQDLWAYIRSLQPIEQTTPTNTLGFPYDIRLAMLGWNLLFFDNATLQIDPSQSEQWNRGRYLVDGAGHCASCHTPKNLLGADTDRYLQGADVAGIHAPEITGDPYRGIGAWSVEQLQQYLKTGTNHQAVASGTMGEVVEFSTQHLSNQDLAAIAHYLKSLPGSQATPPEVLAASTPVMRRGGEVYEHNCMACHNVAGEGIDGMVSGFADNPGIRASSHTNLISTVLIGSRAVITKHNPTGAGMPSFDWKLNDADIAAVLTYVRNSWGNAASEVKAQDVAGARERLGVQSPMQSGF</sequence>
<protein>
    <submittedName>
        <fullName evidence="1">Mono/diheme cytochrome c family protein</fullName>
    </submittedName>
</protein>